<evidence type="ECO:0000259" key="1">
    <source>
        <dbReference type="Pfam" id="PF13966"/>
    </source>
</evidence>
<reference evidence="2 3" key="1">
    <citation type="journal article" date="2018" name="PLoS Genet.">
        <title>Population sequencing reveals clonal diversity and ancestral inbreeding in the grapevine cultivar Chardonnay.</title>
        <authorList>
            <person name="Roach M.J."/>
            <person name="Johnson D.L."/>
            <person name="Bohlmann J."/>
            <person name="van Vuuren H.J."/>
            <person name="Jones S.J."/>
            <person name="Pretorius I.S."/>
            <person name="Schmidt S.A."/>
            <person name="Borneman A.R."/>
        </authorList>
    </citation>
    <scope>NUCLEOTIDE SEQUENCE [LARGE SCALE GENOMIC DNA]</scope>
    <source>
        <strain evidence="3">cv. Chardonnay</strain>
        <tissue evidence="2">Leaf</tissue>
    </source>
</reference>
<dbReference type="InterPro" id="IPR026960">
    <property type="entry name" value="RVT-Znf"/>
</dbReference>
<name>A0A438K1U8_VITVI</name>
<evidence type="ECO:0000313" key="3">
    <source>
        <dbReference type="Proteomes" id="UP000288805"/>
    </source>
</evidence>
<evidence type="ECO:0000313" key="2">
    <source>
        <dbReference type="EMBL" id="RVX15153.1"/>
    </source>
</evidence>
<dbReference type="Pfam" id="PF13966">
    <property type="entry name" value="zf-RVT"/>
    <property type="match status" value="1"/>
</dbReference>
<gene>
    <name evidence="2" type="ORF">CK203_007827</name>
</gene>
<accession>A0A438K1U8</accession>
<sequence>MDNLNGRRWTLVNRCFLCKGKEESCDHILLHCSKMNRRAFDNVELLDQEENKPTVTAQGNLHDGPIPAMVTETDLKVSVERELVTQAEEDDMEALLGKNKDLVRWSKAWEEGGRKFKLEHRLNGVGRFLFWSVVTEKAKRFSLIMLEGRGFHGGWLVLVEKLRSLALGVIPLAEIRGLVSPLKLRNIQKEGPLSGSFAEVVRKDLGVGEMLLMCCNLVTEQLCEDHCLLDLVEEEDFLGFLKGKAFFAETKATAQYSCVEDGRVRLEALLKSVLARSRMAFTDEALMAFIDEALMVEASLSSLRLLDPGSQPLRMLFQNDNLLEFLGNVEKDPSAKEVVALAEEVEPPKALELTYVLEEREALAFLGMVD</sequence>
<dbReference type="EMBL" id="QGNW01000019">
    <property type="protein sequence ID" value="RVX15153.1"/>
    <property type="molecule type" value="Genomic_DNA"/>
</dbReference>
<protein>
    <recommendedName>
        <fullName evidence="1">Reverse transcriptase zinc-binding domain-containing protein</fullName>
    </recommendedName>
</protein>
<feature type="domain" description="Reverse transcriptase zinc-binding" evidence="1">
    <location>
        <begin position="2"/>
        <end position="36"/>
    </location>
</feature>
<comment type="caution">
    <text evidence="2">The sequence shown here is derived from an EMBL/GenBank/DDBJ whole genome shotgun (WGS) entry which is preliminary data.</text>
</comment>
<organism evidence="2 3">
    <name type="scientific">Vitis vinifera</name>
    <name type="common">Grape</name>
    <dbReference type="NCBI Taxonomy" id="29760"/>
    <lineage>
        <taxon>Eukaryota</taxon>
        <taxon>Viridiplantae</taxon>
        <taxon>Streptophyta</taxon>
        <taxon>Embryophyta</taxon>
        <taxon>Tracheophyta</taxon>
        <taxon>Spermatophyta</taxon>
        <taxon>Magnoliopsida</taxon>
        <taxon>eudicotyledons</taxon>
        <taxon>Gunneridae</taxon>
        <taxon>Pentapetalae</taxon>
        <taxon>rosids</taxon>
        <taxon>Vitales</taxon>
        <taxon>Vitaceae</taxon>
        <taxon>Viteae</taxon>
        <taxon>Vitis</taxon>
    </lineage>
</organism>
<dbReference type="Proteomes" id="UP000288805">
    <property type="component" value="Unassembled WGS sequence"/>
</dbReference>
<dbReference type="AlphaFoldDB" id="A0A438K1U8"/>
<proteinExistence type="predicted"/>